<evidence type="ECO:0000313" key="4">
    <source>
        <dbReference type="EMBL" id="OUZ28326.1"/>
    </source>
</evidence>
<dbReference type="EMBL" id="NIBQ01000004">
    <property type="protein sequence ID" value="OUZ28326.1"/>
    <property type="molecule type" value="Genomic_DNA"/>
</dbReference>
<dbReference type="Proteomes" id="UP000196151">
    <property type="component" value="Chromosome"/>
</dbReference>
<dbReference type="Pfam" id="PF13349">
    <property type="entry name" value="DUF4097"/>
    <property type="match status" value="1"/>
</dbReference>
<feature type="transmembrane region" description="Helical" evidence="2">
    <location>
        <begin position="6"/>
        <end position="27"/>
    </location>
</feature>
<organism evidence="4">
    <name type="scientific">Candidatus Enterococcus dunnyi</name>
    <dbReference type="NCBI Taxonomy" id="1834192"/>
    <lineage>
        <taxon>Bacteria</taxon>
        <taxon>Bacillati</taxon>
        <taxon>Bacillota</taxon>
        <taxon>Bacilli</taxon>
        <taxon>Lactobacillales</taxon>
        <taxon>Enterococcaceae</taxon>
        <taxon>Enterococcus</taxon>
    </lineage>
</organism>
<gene>
    <name evidence="5" type="ORF">A5889_002400</name>
    <name evidence="4" type="ORF">A5889_003081</name>
</gene>
<dbReference type="RefSeq" id="WP_087642107.1">
    <property type="nucleotide sequence ID" value="NZ_CP147246.1"/>
</dbReference>
<evidence type="ECO:0000259" key="3">
    <source>
        <dbReference type="Pfam" id="PF13349"/>
    </source>
</evidence>
<proteinExistence type="predicted"/>
<dbReference type="EMBL" id="CP147246">
    <property type="protein sequence ID" value="WYJ94858.1"/>
    <property type="molecule type" value="Genomic_DNA"/>
</dbReference>
<reference evidence="5" key="3">
    <citation type="submission" date="2024-03" db="EMBL/GenBank/DDBJ databases">
        <title>The Genome Sequence of Enterococcus sp. DIV0238c.</title>
        <authorList>
            <consortium name="The Broad Institute Genomics Platform"/>
            <consortium name="The Broad Institute Microbial Omics Core"/>
            <consortium name="The Broad Institute Genomic Center for Infectious Diseases"/>
            <person name="Earl A."/>
            <person name="Manson A."/>
            <person name="Gilmore M."/>
            <person name="Schwartman J."/>
            <person name="Shea T."/>
            <person name="Abouelleil A."/>
            <person name="Cao P."/>
            <person name="Chapman S."/>
            <person name="Cusick C."/>
            <person name="Young S."/>
            <person name="Neafsey D."/>
            <person name="Nusbaum C."/>
            <person name="Birren B."/>
        </authorList>
    </citation>
    <scope>NUCLEOTIDE SEQUENCE</scope>
    <source>
        <strain evidence="5">9D6_DIV0238</strain>
    </source>
</reference>
<evidence type="ECO:0000313" key="6">
    <source>
        <dbReference type="Proteomes" id="UP000196151"/>
    </source>
</evidence>
<accession>A0A200ITM5</accession>
<keyword evidence="2" id="KW-0472">Membrane</keyword>
<feature type="domain" description="DUF4097" evidence="3">
    <location>
        <begin position="175"/>
        <end position="334"/>
    </location>
</feature>
<feature type="region of interest" description="Disordered" evidence="1">
    <location>
        <begin position="324"/>
        <end position="343"/>
    </location>
</feature>
<name>A0A200ITM5_9ENTE</name>
<sequence length="343" mass="37351">MKKTTAFFLTIGVVTMIIGGIGSAVYFRRAEQSMTDTKKESYTVKKNENLKEIHLSLAGNAEYYISTESTNKVVMNTRSYAPISIKSALKVDEKNGQLLISANGNRDEKKLGSMKFDFFSFDRGSSVSLTIPDNAERIIVDGKASGRINLSGINAKNITVKTDNADVDANSLNTEKLALETTNGYLNVYTDVHADKATFKTTNGDINLNDFAALNWSAITTSGDISLESVKGTSTIETMNGDINASNLKGEATIKNTNGSFDLYGSDIPKLLNVTTQRGDINLYTDEILYDIAIHSKTQLGDSTIFGKERSSFKRGKGSRVFELQSNSGDISIEGPVDSEDDE</sequence>
<dbReference type="OrthoDB" id="2193016at2"/>
<dbReference type="PANTHER" id="PTHR34094">
    <property type="match status" value="1"/>
</dbReference>
<dbReference type="AlphaFoldDB" id="A0A200ITM5"/>
<dbReference type="InterPro" id="IPR025164">
    <property type="entry name" value="Toastrack_DUF4097"/>
</dbReference>
<keyword evidence="2" id="KW-1133">Transmembrane helix</keyword>
<evidence type="ECO:0000256" key="2">
    <source>
        <dbReference type="SAM" id="Phobius"/>
    </source>
</evidence>
<evidence type="ECO:0000313" key="5">
    <source>
        <dbReference type="EMBL" id="WYJ94858.1"/>
    </source>
</evidence>
<keyword evidence="2" id="KW-0812">Transmembrane</keyword>
<reference evidence="5" key="2">
    <citation type="submission" date="2017-05" db="EMBL/GenBank/DDBJ databases">
        <authorList>
            <consortium name="The Broad Institute Genomics Platform"/>
            <consortium name="The Broad Institute Genomic Center for Infectious Diseases"/>
            <person name="Earl A."/>
            <person name="Manson A."/>
            <person name="Schwartman J."/>
            <person name="Gilmore M."/>
            <person name="Abouelleil A."/>
            <person name="Cao P."/>
            <person name="Chapman S."/>
            <person name="Cusick C."/>
            <person name="Shea T."/>
            <person name="Young S."/>
            <person name="Neafsey D."/>
            <person name="Nusbaum C."/>
            <person name="Birren B."/>
        </authorList>
    </citation>
    <scope>NUCLEOTIDE SEQUENCE</scope>
    <source>
        <strain evidence="5">9D6_DIV0238</strain>
    </source>
</reference>
<reference evidence="4" key="1">
    <citation type="submission" date="2017-05" db="EMBL/GenBank/DDBJ databases">
        <title>The Genome Sequence of Enterococcus sp. 9D6_DIV0238.</title>
        <authorList>
            <consortium name="The Broad Institute Genomics Platform"/>
            <consortium name="The Broad Institute Genomic Center for Infectious Diseases"/>
            <person name="Earl A."/>
            <person name="Manson A."/>
            <person name="Schwartman J."/>
            <person name="Gilmore M."/>
            <person name="Abouelleil A."/>
            <person name="Cao P."/>
            <person name="Chapman S."/>
            <person name="Cusick C."/>
            <person name="Shea T."/>
            <person name="Young S."/>
            <person name="Neafsey D."/>
            <person name="Nusbaum C."/>
            <person name="Birren B."/>
        </authorList>
    </citation>
    <scope>NUCLEOTIDE SEQUENCE [LARGE SCALE GENOMIC DNA]</scope>
    <source>
        <strain evidence="4">9D6_DIV0238</strain>
    </source>
</reference>
<keyword evidence="6" id="KW-1185">Reference proteome</keyword>
<protein>
    <recommendedName>
        <fullName evidence="3">DUF4097 domain-containing protein</fullName>
    </recommendedName>
</protein>
<evidence type="ECO:0000256" key="1">
    <source>
        <dbReference type="SAM" id="MobiDB-lite"/>
    </source>
</evidence>
<dbReference type="PANTHER" id="PTHR34094:SF1">
    <property type="entry name" value="PROTEIN FAM185A"/>
    <property type="match status" value="1"/>
</dbReference>